<feature type="domain" description="Ribonuclease A-domain" evidence="12">
    <location>
        <begin position="25"/>
        <end position="156"/>
    </location>
</feature>
<dbReference type="GO" id="GO:0004519">
    <property type="term" value="F:endonuclease activity"/>
    <property type="evidence" value="ECO:0007669"/>
    <property type="project" value="UniProtKB-KW"/>
</dbReference>
<dbReference type="PROSITE" id="PS00127">
    <property type="entry name" value="RNASE_PANCREATIC"/>
    <property type="match status" value="1"/>
</dbReference>
<dbReference type="GO" id="GO:0050830">
    <property type="term" value="P:defense response to Gram-positive bacterium"/>
    <property type="evidence" value="ECO:0007669"/>
    <property type="project" value="TreeGrafter"/>
</dbReference>
<dbReference type="GO" id="GO:0061844">
    <property type="term" value="P:antimicrobial humoral immune response mediated by antimicrobial peptide"/>
    <property type="evidence" value="ECO:0007669"/>
    <property type="project" value="TreeGrafter"/>
</dbReference>
<evidence type="ECO:0000256" key="4">
    <source>
        <dbReference type="ARBA" id="ARBA00022525"/>
    </source>
</evidence>
<dbReference type="SMART" id="SM00092">
    <property type="entry name" value="RNAse_Pc"/>
    <property type="match status" value="1"/>
</dbReference>
<comment type="caution">
    <text evidence="13">The sequence shown here is derived from an EMBL/GenBank/DDBJ whole genome shotgun (WGS) entry which is preliminary data.</text>
</comment>
<dbReference type="PANTHER" id="PTHR11437:SF60">
    <property type="entry name" value="ANGIOGENIN"/>
    <property type="match status" value="1"/>
</dbReference>
<dbReference type="GO" id="GO:0003676">
    <property type="term" value="F:nucleic acid binding"/>
    <property type="evidence" value="ECO:0007669"/>
    <property type="project" value="InterPro"/>
</dbReference>
<evidence type="ECO:0000256" key="11">
    <source>
        <dbReference type="RuleBase" id="RU000651"/>
    </source>
</evidence>
<evidence type="ECO:0000313" key="13">
    <source>
        <dbReference type="EMBL" id="KYO25642.1"/>
    </source>
</evidence>
<dbReference type="GO" id="GO:0019731">
    <property type="term" value="P:antibacterial humoral response"/>
    <property type="evidence" value="ECO:0007669"/>
    <property type="project" value="TreeGrafter"/>
</dbReference>
<dbReference type="GeneID" id="102571789"/>
<organism evidence="13 14">
    <name type="scientific">Alligator mississippiensis</name>
    <name type="common">American alligator</name>
    <dbReference type="NCBI Taxonomy" id="8496"/>
    <lineage>
        <taxon>Eukaryota</taxon>
        <taxon>Metazoa</taxon>
        <taxon>Chordata</taxon>
        <taxon>Craniata</taxon>
        <taxon>Vertebrata</taxon>
        <taxon>Euteleostomi</taxon>
        <taxon>Archelosauria</taxon>
        <taxon>Archosauria</taxon>
        <taxon>Crocodylia</taxon>
        <taxon>Alligatoridae</taxon>
        <taxon>Alligatorinae</taxon>
        <taxon>Alligator</taxon>
    </lineage>
</organism>
<evidence type="ECO:0000313" key="14">
    <source>
        <dbReference type="Proteomes" id="UP000050525"/>
    </source>
</evidence>
<protein>
    <submittedName>
        <fullName evidence="13">Angiogenin</fullName>
    </submittedName>
</protein>
<name>A0A151MM94_ALLMI</name>
<keyword evidence="9" id="KW-1015">Disulfide bond</keyword>
<keyword evidence="7 11" id="KW-0255">Endonuclease</keyword>
<dbReference type="GO" id="GO:0005615">
    <property type="term" value="C:extracellular space"/>
    <property type="evidence" value="ECO:0007669"/>
    <property type="project" value="TreeGrafter"/>
</dbReference>
<evidence type="ECO:0000256" key="2">
    <source>
        <dbReference type="ARBA" id="ARBA00004613"/>
    </source>
</evidence>
<dbReference type="EMBL" id="AKHW03005694">
    <property type="protein sequence ID" value="KYO25642.1"/>
    <property type="molecule type" value="Genomic_DNA"/>
</dbReference>
<dbReference type="KEGG" id="amj:102571789"/>
<sequence>MTQARTLVMLWVLAGSALLLVVSANQQQYERFLLQHVHCNPRGRDDAYCNRQMRYMLREDRRRDPNPGKKICKEINTFIHETKDAIRAVCQGGGSEYVTRSGQVMHRSFSSFQVTTCRFHGGKPLENCRYRASRDSRRIVIACDEDRNPVHFEESHI</sequence>
<evidence type="ECO:0000259" key="12">
    <source>
        <dbReference type="SMART" id="SM00092"/>
    </source>
</evidence>
<dbReference type="GO" id="GO:0005730">
    <property type="term" value="C:nucleolus"/>
    <property type="evidence" value="ECO:0007669"/>
    <property type="project" value="UniProtKB-SubCell"/>
</dbReference>
<dbReference type="InterPro" id="IPR023411">
    <property type="entry name" value="RNaseA_AS"/>
</dbReference>
<comment type="subcellular location">
    <subcellularLocation>
        <location evidence="1">Nucleus</location>
        <location evidence="1">Nucleolus</location>
    </subcellularLocation>
    <subcellularLocation>
        <location evidence="2">Secreted</location>
    </subcellularLocation>
</comment>
<evidence type="ECO:0000256" key="7">
    <source>
        <dbReference type="ARBA" id="ARBA00022759"/>
    </source>
</evidence>
<dbReference type="AlphaFoldDB" id="A0A151MM94"/>
<evidence type="ECO:0000256" key="1">
    <source>
        <dbReference type="ARBA" id="ARBA00004604"/>
    </source>
</evidence>
<reference evidence="13 14" key="1">
    <citation type="journal article" date="2012" name="Genome Biol.">
        <title>Sequencing three crocodilian genomes to illuminate the evolution of archosaurs and amniotes.</title>
        <authorList>
            <person name="St John J.A."/>
            <person name="Braun E.L."/>
            <person name="Isberg S.R."/>
            <person name="Miles L.G."/>
            <person name="Chong A.Y."/>
            <person name="Gongora J."/>
            <person name="Dalzell P."/>
            <person name="Moran C."/>
            <person name="Bed'hom B."/>
            <person name="Abzhanov A."/>
            <person name="Burgess S.C."/>
            <person name="Cooksey A.M."/>
            <person name="Castoe T.A."/>
            <person name="Crawford N.G."/>
            <person name="Densmore L.D."/>
            <person name="Drew J.C."/>
            <person name="Edwards S.V."/>
            <person name="Faircloth B.C."/>
            <person name="Fujita M.K."/>
            <person name="Greenwold M.J."/>
            <person name="Hoffmann F.G."/>
            <person name="Howard J.M."/>
            <person name="Iguchi T."/>
            <person name="Janes D.E."/>
            <person name="Khan S.Y."/>
            <person name="Kohno S."/>
            <person name="de Koning A.J."/>
            <person name="Lance S.L."/>
            <person name="McCarthy F.M."/>
            <person name="McCormack J.E."/>
            <person name="Merchant M.E."/>
            <person name="Peterson D.G."/>
            <person name="Pollock D.D."/>
            <person name="Pourmand N."/>
            <person name="Raney B.J."/>
            <person name="Roessler K.A."/>
            <person name="Sanford J.R."/>
            <person name="Sawyer R.H."/>
            <person name="Schmidt C.J."/>
            <person name="Triplett E.W."/>
            <person name="Tuberville T.D."/>
            <person name="Venegas-Anaya M."/>
            <person name="Howard J.T."/>
            <person name="Jarvis E.D."/>
            <person name="Guillette L.J.Jr."/>
            <person name="Glenn T.C."/>
            <person name="Green R.E."/>
            <person name="Ray D.A."/>
        </authorList>
    </citation>
    <scope>NUCLEOTIDE SEQUENCE [LARGE SCALE GENOMIC DNA]</scope>
    <source>
        <strain evidence="13">KSC_2009_1</strain>
    </source>
</reference>
<feature type="chain" id="PRO_5007747415" evidence="11">
    <location>
        <begin position="25"/>
        <end position="157"/>
    </location>
</feature>
<keyword evidence="8 11" id="KW-0378">Hydrolase</keyword>
<keyword evidence="4" id="KW-0964">Secreted</keyword>
<evidence type="ECO:0000256" key="5">
    <source>
        <dbReference type="ARBA" id="ARBA00022722"/>
    </source>
</evidence>
<accession>A0A151MM94</accession>
<dbReference type="GO" id="GO:0016787">
    <property type="term" value="F:hydrolase activity"/>
    <property type="evidence" value="ECO:0007669"/>
    <property type="project" value="UniProtKB-KW"/>
</dbReference>
<keyword evidence="10" id="KW-0539">Nucleus</keyword>
<gene>
    <name evidence="13" type="primary">ANG</name>
    <name evidence="13" type="ORF">Y1Q_0020547</name>
</gene>
<comment type="similarity">
    <text evidence="3 11">Belongs to the pancreatic ribonuclease family.</text>
</comment>
<dbReference type="Proteomes" id="UP000050525">
    <property type="component" value="Unassembled WGS sequence"/>
</dbReference>
<dbReference type="GO" id="GO:0001525">
    <property type="term" value="P:angiogenesis"/>
    <property type="evidence" value="ECO:0007669"/>
    <property type="project" value="TreeGrafter"/>
</dbReference>
<dbReference type="PANTHER" id="PTHR11437">
    <property type="entry name" value="RIBONUCLEASE"/>
    <property type="match status" value="1"/>
</dbReference>
<dbReference type="Gene3D" id="3.10.130.10">
    <property type="entry name" value="Ribonuclease A-like domain"/>
    <property type="match status" value="1"/>
</dbReference>
<keyword evidence="5 11" id="KW-0540">Nuclease</keyword>
<dbReference type="GO" id="GO:0004540">
    <property type="term" value="F:RNA nuclease activity"/>
    <property type="evidence" value="ECO:0007669"/>
    <property type="project" value="TreeGrafter"/>
</dbReference>
<dbReference type="InterPro" id="IPR023412">
    <property type="entry name" value="RNaseA_domain"/>
</dbReference>
<dbReference type="eggNOG" id="ENOG502S9Q1">
    <property type="taxonomic scope" value="Eukaryota"/>
</dbReference>
<keyword evidence="14" id="KW-1185">Reference proteome</keyword>
<dbReference type="InterPro" id="IPR036816">
    <property type="entry name" value="RNaseA-like_dom_sf"/>
</dbReference>
<evidence type="ECO:0000256" key="8">
    <source>
        <dbReference type="ARBA" id="ARBA00022801"/>
    </source>
</evidence>
<evidence type="ECO:0000256" key="3">
    <source>
        <dbReference type="ARBA" id="ARBA00005600"/>
    </source>
</evidence>
<dbReference type="CDD" id="cd06265">
    <property type="entry name" value="RNase_A_canonical"/>
    <property type="match status" value="1"/>
</dbReference>
<dbReference type="Pfam" id="PF00074">
    <property type="entry name" value="RnaseA"/>
    <property type="match status" value="1"/>
</dbReference>
<feature type="signal peptide" evidence="11">
    <location>
        <begin position="1"/>
        <end position="24"/>
    </location>
</feature>
<dbReference type="STRING" id="8496.A0A151MM94"/>
<proteinExistence type="inferred from homology"/>
<evidence type="ECO:0000256" key="10">
    <source>
        <dbReference type="ARBA" id="ARBA00023242"/>
    </source>
</evidence>
<dbReference type="OrthoDB" id="8573660at2759"/>
<evidence type="ECO:0000256" key="9">
    <source>
        <dbReference type="ARBA" id="ARBA00023157"/>
    </source>
</evidence>
<dbReference type="SUPFAM" id="SSF54076">
    <property type="entry name" value="RNase A-like"/>
    <property type="match status" value="1"/>
</dbReference>
<dbReference type="InterPro" id="IPR001427">
    <property type="entry name" value="RNaseA"/>
</dbReference>
<dbReference type="GO" id="GO:0045087">
    <property type="term" value="P:innate immune response"/>
    <property type="evidence" value="ECO:0007669"/>
    <property type="project" value="TreeGrafter"/>
</dbReference>
<keyword evidence="6 11" id="KW-0732">Signal</keyword>
<dbReference type="PRINTS" id="PR00794">
    <property type="entry name" value="RIBONUCLEASE"/>
</dbReference>
<evidence type="ECO:0000256" key="6">
    <source>
        <dbReference type="ARBA" id="ARBA00022729"/>
    </source>
</evidence>